<sequence length="341" mass="38615">MAVCHPSAGLLPWAQATLGGVKVSELASVAGDASARRYFRLHFEGQTYIAVEAPPTSEKNTEFLAVRGMLERAGITVPRLYGADLENGFMLLGDLGDRLLLDELTPDTVDASYQRAFDVLLTLGVIEPDDPRWPSYDDALFSEELSRFPQWFVDALLTCDLPPEPVWRPFADLLKRNALEQPRVLVHRDFHSRNLMPQADGSLAVIDFQDSVMGPVSYDLVSLLRDCYIRWTPAQVEQWALEYLSLLQSKGQLVDVAAGQFLCWFDLMGLERHIKVLGTFARLYLRDRKSGYLQDLPLVLLYVREMLEKYRTELPEVAAFADWFETSLMPVIDTQPWAKPS</sequence>
<keyword evidence="3" id="KW-1185">Reference proteome</keyword>
<dbReference type="InterPro" id="IPR011009">
    <property type="entry name" value="Kinase-like_dom_sf"/>
</dbReference>
<dbReference type="RefSeq" id="WP_279254202.1">
    <property type="nucleotide sequence ID" value="NZ_SHNP01000009.1"/>
</dbReference>
<dbReference type="Proteomes" id="UP001143307">
    <property type="component" value="Unassembled WGS sequence"/>
</dbReference>
<reference evidence="2" key="1">
    <citation type="submission" date="2019-02" db="EMBL/GenBank/DDBJ databases">
        <authorList>
            <person name="Li S.-H."/>
        </authorList>
    </citation>
    <scope>NUCLEOTIDE SEQUENCE</scope>
    <source>
        <strain evidence="2">IMCC8485</strain>
    </source>
</reference>
<name>A0ABT3T223_9GAMM</name>
<dbReference type="Gene3D" id="3.30.200.20">
    <property type="entry name" value="Phosphorylase Kinase, domain 1"/>
    <property type="match status" value="1"/>
</dbReference>
<proteinExistence type="predicted"/>
<feature type="domain" description="Aminoglycoside phosphotransferase" evidence="1">
    <location>
        <begin position="28"/>
        <end position="244"/>
    </location>
</feature>
<dbReference type="Pfam" id="PF01636">
    <property type="entry name" value="APH"/>
    <property type="match status" value="1"/>
</dbReference>
<evidence type="ECO:0000313" key="2">
    <source>
        <dbReference type="EMBL" id="MCX2975569.1"/>
    </source>
</evidence>
<organism evidence="2 3">
    <name type="scientific">Candidatus Seongchinamella marina</name>
    <dbReference type="NCBI Taxonomy" id="2518990"/>
    <lineage>
        <taxon>Bacteria</taxon>
        <taxon>Pseudomonadati</taxon>
        <taxon>Pseudomonadota</taxon>
        <taxon>Gammaproteobacteria</taxon>
        <taxon>Cellvibrionales</taxon>
        <taxon>Halieaceae</taxon>
        <taxon>Seongchinamella</taxon>
    </lineage>
</organism>
<accession>A0ABT3T223</accession>
<dbReference type="Gene3D" id="3.90.1200.10">
    <property type="match status" value="1"/>
</dbReference>
<dbReference type="EMBL" id="SHNP01000009">
    <property type="protein sequence ID" value="MCX2975569.1"/>
    <property type="molecule type" value="Genomic_DNA"/>
</dbReference>
<evidence type="ECO:0000259" key="1">
    <source>
        <dbReference type="Pfam" id="PF01636"/>
    </source>
</evidence>
<protein>
    <submittedName>
        <fullName evidence="2">Aminoglycoside phosphotransferase</fullName>
    </submittedName>
</protein>
<gene>
    <name evidence="2" type="ORF">EYC87_18465</name>
</gene>
<dbReference type="InterPro" id="IPR002575">
    <property type="entry name" value="Aminoglycoside_PTrfase"/>
</dbReference>
<comment type="caution">
    <text evidence="2">The sequence shown here is derived from an EMBL/GenBank/DDBJ whole genome shotgun (WGS) entry which is preliminary data.</text>
</comment>
<evidence type="ECO:0000313" key="3">
    <source>
        <dbReference type="Proteomes" id="UP001143307"/>
    </source>
</evidence>
<dbReference type="SUPFAM" id="SSF56112">
    <property type="entry name" value="Protein kinase-like (PK-like)"/>
    <property type="match status" value="1"/>
</dbReference>